<dbReference type="Pfam" id="PF13279">
    <property type="entry name" value="4HBT_2"/>
    <property type="match status" value="1"/>
</dbReference>
<dbReference type="CDD" id="cd00586">
    <property type="entry name" value="4HBT"/>
    <property type="match status" value="1"/>
</dbReference>
<evidence type="ECO:0000313" key="1">
    <source>
        <dbReference type="EMBL" id="WOI32059.1"/>
    </source>
</evidence>
<organism evidence="1 2">
    <name type="scientific">Tritonibacter scottomollicae</name>
    <name type="common">Epibacterium scottomollicae</name>
    <dbReference type="NCBI Taxonomy" id="483013"/>
    <lineage>
        <taxon>Bacteria</taxon>
        <taxon>Pseudomonadati</taxon>
        <taxon>Pseudomonadota</taxon>
        <taxon>Alphaproteobacteria</taxon>
        <taxon>Rhodobacterales</taxon>
        <taxon>Paracoccaceae</taxon>
        <taxon>Tritonibacter</taxon>
    </lineage>
</organism>
<keyword evidence="2" id="KW-1185">Reference proteome</keyword>
<dbReference type="InterPro" id="IPR050563">
    <property type="entry name" value="4-hydroxybenzoyl-CoA_TE"/>
</dbReference>
<sequence>MMFLRVKLSAKTERNYGMAAMTSFRSVVDPADCDFLGHMNVSRYFAACSDGVFAIQSEMGLTASDMHSGRRLSFAVVHAESDFRSELSAGDAIRLETSIIEMGAKSITFRHRLVRSEDDATAFETVFKCVMLSLETRRAADIPDEVRQRADAWQEEATQQR</sequence>
<dbReference type="PANTHER" id="PTHR31793">
    <property type="entry name" value="4-HYDROXYBENZOYL-COA THIOESTERASE FAMILY MEMBER"/>
    <property type="match status" value="1"/>
</dbReference>
<dbReference type="EC" id="3.1.2.-" evidence="1"/>
<dbReference type="PANTHER" id="PTHR31793:SF2">
    <property type="entry name" value="BLR1345 PROTEIN"/>
    <property type="match status" value="1"/>
</dbReference>
<dbReference type="InterPro" id="IPR029069">
    <property type="entry name" value="HotDog_dom_sf"/>
</dbReference>
<dbReference type="Gene3D" id="3.10.129.10">
    <property type="entry name" value="Hotdog Thioesterase"/>
    <property type="match status" value="1"/>
</dbReference>
<dbReference type="Proteomes" id="UP001302666">
    <property type="component" value="Chromosome"/>
</dbReference>
<accession>A0ABZ0HD92</accession>
<reference evidence="1 2" key="1">
    <citation type="submission" date="2023-10" db="EMBL/GenBank/DDBJ databases">
        <title>Eight complete genome sequences of bacteria isolated from laboratory stock of Giant Kelp gametophytes.</title>
        <authorList>
            <person name="Tolentino B."/>
            <person name="Nuzhdin S."/>
        </authorList>
    </citation>
    <scope>NUCLEOTIDE SEQUENCE [LARGE SCALE GENOMIC DNA]</scope>
    <source>
        <strain evidence="1 2">LC.270.F.C4</strain>
    </source>
</reference>
<protein>
    <submittedName>
        <fullName evidence="1">Thioesterase family protein</fullName>
        <ecNumber evidence="1">3.1.2.-</ecNumber>
    </submittedName>
</protein>
<dbReference type="EMBL" id="CP136704">
    <property type="protein sequence ID" value="WOI32059.1"/>
    <property type="molecule type" value="Genomic_DNA"/>
</dbReference>
<dbReference type="GO" id="GO:0016787">
    <property type="term" value="F:hydrolase activity"/>
    <property type="evidence" value="ECO:0007669"/>
    <property type="project" value="UniProtKB-KW"/>
</dbReference>
<proteinExistence type="predicted"/>
<keyword evidence="1" id="KW-0378">Hydrolase</keyword>
<dbReference type="RefSeq" id="WP_317384549.1">
    <property type="nucleotide sequence ID" value="NZ_CP136704.1"/>
</dbReference>
<gene>
    <name evidence="1" type="ORF">R1T40_13950</name>
</gene>
<evidence type="ECO:0000313" key="2">
    <source>
        <dbReference type="Proteomes" id="UP001302666"/>
    </source>
</evidence>
<name>A0ABZ0HD92_TRISK</name>
<dbReference type="SUPFAM" id="SSF54637">
    <property type="entry name" value="Thioesterase/thiol ester dehydrase-isomerase"/>
    <property type="match status" value="1"/>
</dbReference>